<evidence type="ECO:0000313" key="3">
    <source>
        <dbReference type="Proteomes" id="UP000266693"/>
    </source>
</evidence>
<organism evidence="2 3">
    <name type="scientific">Sphingomonas gilva</name>
    <dbReference type="NCBI Taxonomy" id="2305907"/>
    <lineage>
        <taxon>Bacteria</taxon>
        <taxon>Pseudomonadati</taxon>
        <taxon>Pseudomonadota</taxon>
        <taxon>Alphaproteobacteria</taxon>
        <taxon>Sphingomonadales</taxon>
        <taxon>Sphingomonadaceae</taxon>
        <taxon>Sphingomonas</taxon>
    </lineage>
</organism>
<dbReference type="InterPro" id="IPR007138">
    <property type="entry name" value="ABM_dom"/>
</dbReference>
<keyword evidence="2" id="KW-0560">Oxidoreductase</keyword>
<accession>A0A396RY65</accession>
<evidence type="ECO:0000259" key="1">
    <source>
        <dbReference type="PROSITE" id="PS51725"/>
    </source>
</evidence>
<dbReference type="SUPFAM" id="SSF54909">
    <property type="entry name" value="Dimeric alpha+beta barrel"/>
    <property type="match status" value="1"/>
</dbReference>
<dbReference type="EMBL" id="QWLV01000001">
    <property type="protein sequence ID" value="RHW18671.1"/>
    <property type="molecule type" value="Genomic_DNA"/>
</dbReference>
<dbReference type="PANTHER" id="PTHR37811:SF2">
    <property type="entry name" value="ABM DOMAIN-CONTAINING PROTEIN"/>
    <property type="match status" value="1"/>
</dbReference>
<dbReference type="PANTHER" id="PTHR37811">
    <property type="entry name" value="BLL5343 PROTEIN"/>
    <property type="match status" value="1"/>
</dbReference>
<feature type="domain" description="ABM" evidence="1">
    <location>
        <begin position="8"/>
        <end position="99"/>
    </location>
</feature>
<dbReference type="Proteomes" id="UP000266693">
    <property type="component" value="Unassembled WGS sequence"/>
</dbReference>
<dbReference type="InterPro" id="IPR052936">
    <property type="entry name" value="Jasmonate_Hydroxylase-like"/>
</dbReference>
<gene>
    <name evidence="2" type="ORF">D1610_00425</name>
</gene>
<protein>
    <submittedName>
        <fullName evidence="2">Antibiotic biosynthesis monooxygenase</fullName>
    </submittedName>
</protein>
<dbReference type="InterPro" id="IPR011008">
    <property type="entry name" value="Dimeric_a/b-barrel"/>
</dbReference>
<dbReference type="GO" id="GO:0004497">
    <property type="term" value="F:monooxygenase activity"/>
    <property type="evidence" value="ECO:0007669"/>
    <property type="project" value="UniProtKB-KW"/>
</dbReference>
<dbReference type="RefSeq" id="WP_118862178.1">
    <property type="nucleotide sequence ID" value="NZ_QWLV01000001.1"/>
</dbReference>
<reference evidence="2 3" key="1">
    <citation type="submission" date="2018-08" db="EMBL/GenBank/DDBJ databases">
        <title>The multiple taxonomic identification of Sphingomonas gilva.</title>
        <authorList>
            <person name="Zhu D."/>
            <person name="Zheng S."/>
        </authorList>
    </citation>
    <scope>NUCLEOTIDE SEQUENCE [LARGE SCALE GENOMIC DNA]</scope>
    <source>
        <strain evidence="2 3">ZDH117</strain>
    </source>
</reference>
<comment type="caution">
    <text evidence="2">The sequence shown here is derived from an EMBL/GenBank/DDBJ whole genome shotgun (WGS) entry which is preliminary data.</text>
</comment>
<keyword evidence="3" id="KW-1185">Reference proteome</keyword>
<sequence length="107" mass="11631">MSGERTGQVAVIFTSVRTAQDDSGYGAAAEAMERLAAAQPGYRGFIAARGADGQGIAVSYWTDEAAAAAWRDHPEHARIRAEGRAKWYRSYELAVTTVMRGYSWTKA</sequence>
<proteinExistence type="predicted"/>
<keyword evidence="2" id="KW-0503">Monooxygenase</keyword>
<name>A0A396RY65_9SPHN</name>
<dbReference type="Pfam" id="PF03992">
    <property type="entry name" value="ABM"/>
    <property type="match status" value="1"/>
</dbReference>
<dbReference type="AlphaFoldDB" id="A0A396RY65"/>
<dbReference type="OrthoDB" id="9797060at2"/>
<dbReference type="Gene3D" id="3.30.70.100">
    <property type="match status" value="1"/>
</dbReference>
<dbReference type="PROSITE" id="PS51725">
    <property type="entry name" value="ABM"/>
    <property type="match status" value="1"/>
</dbReference>
<evidence type="ECO:0000313" key="2">
    <source>
        <dbReference type="EMBL" id="RHW18671.1"/>
    </source>
</evidence>